<dbReference type="OrthoDB" id="9768183at2"/>
<gene>
    <name evidence="4" type="ORF">ADK34_08165</name>
</gene>
<evidence type="ECO:0000259" key="3">
    <source>
        <dbReference type="SMART" id="SM00062"/>
    </source>
</evidence>
<comment type="caution">
    <text evidence="4">The sequence shown here is derived from an EMBL/GenBank/DDBJ whole genome shotgun (WGS) entry which is preliminary data.</text>
</comment>
<keyword evidence="1 2" id="KW-0732">Signal</keyword>
<dbReference type="PROSITE" id="PS51318">
    <property type="entry name" value="TAT"/>
    <property type="match status" value="1"/>
</dbReference>
<dbReference type="InterPro" id="IPR006311">
    <property type="entry name" value="TAT_signal"/>
</dbReference>
<dbReference type="GO" id="GO:0051470">
    <property type="term" value="P:ectoine transmembrane transport"/>
    <property type="evidence" value="ECO:0007669"/>
    <property type="project" value="InterPro"/>
</dbReference>
<dbReference type="PANTHER" id="PTHR35936">
    <property type="entry name" value="MEMBRANE-BOUND LYTIC MUREIN TRANSGLYCOSYLASE F"/>
    <property type="match status" value="1"/>
</dbReference>
<dbReference type="GO" id="GO:0033294">
    <property type="term" value="F:ectoine binding"/>
    <property type="evidence" value="ECO:0007669"/>
    <property type="project" value="InterPro"/>
</dbReference>
<dbReference type="NCBIfam" id="TIGR02995">
    <property type="entry name" value="ectoine_ehuB"/>
    <property type="match status" value="1"/>
</dbReference>
<dbReference type="Pfam" id="PF00497">
    <property type="entry name" value="SBP_bac_3"/>
    <property type="match status" value="1"/>
</dbReference>
<feature type="domain" description="Solute-binding protein family 3/N-terminal" evidence="3">
    <location>
        <begin position="57"/>
        <end position="289"/>
    </location>
</feature>
<dbReference type="InterPro" id="IPR014337">
    <property type="entry name" value="Ectoine_EhuB"/>
</dbReference>
<evidence type="ECO:0000256" key="2">
    <source>
        <dbReference type="SAM" id="SignalP"/>
    </source>
</evidence>
<feature type="signal peptide" evidence="2">
    <location>
        <begin position="1"/>
        <end position="31"/>
    </location>
</feature>
<dbReference type="PANTHER" id="PTHR35936:SF17">
    <property type="entry name" value="ARGININE-BINDING EXTRACELLULAR PROTEIN ARTP"/>
    <property type="match status" value="1"/>
</dbReference>
<dbReference type="Proteomes" id="UP000037023">
    <property type="component" value="Unassembled WGS sequence"/>
</dbReference>
<dbReference type="PATRIC" id="fig|1938.6.peg.1793"/>
<dbReference type="Gene3D" id="3.40.190.10">
    <property type="entry name" value="Periplasmic binding protein-like II"/>
    <property type="match status" value="2"/>
</dbReference>
<feature type="chain" id="PRO_5005585846" evidence="2">
    <location>
        <begin position="32"/>
        <end position="305"/>
    </location>
</feature>
<organism evidence="4 5">
    <name type="scientific">Streptomyces viridochromogenes</name>
    <dbReference type="NCBI Taxonomy" id="1938"/>
    <lineage>
        <taxon>Bacteria</taxon>
        <taxon>Bacillati</taxon>
        <taxon>Actinomycetota</taxon>
        <taxon>Actinomycetes</taxon>
        <taxon>Kitasatosporales</taxon>
        <taxon>Streptomycetaceae</taxon>
        <taxon>Streptomyces</taxon>
    </lineage>
</organism>
<accession>A0A0L8L5Y1</accession>
<sequence length="305" mass="31544">MTDSAPFGRRRFLTGASLAAGLALTAGPLTACTRTQAGTGAPRDDGGLLARLRDQGFVRVGFAGEAPYGFQDGGELAGEAPTLHREVFTALGVRELRPTLTEFGALIPGLLADRFDVVSAGMSITPERCAKVVFSEPEFVSPTALMVLAGNPKGLSDLESCAAAGATVGVLTAAVEASYARAAGVPDGSVKTLARQQDGLDALLAGRVDAFALTAISLRWLARTNRGAAVQVAEPFVPVVDGVRQLGAGGAVFRQGATDLRDAFNRELAEITGAPDRFVGLLGRYGFTAREVPPRSLRTADLCAG</sequence>
<dbReference type="AlphaFoldDB" id="A0A0L8L5Y1"/>
<proteinExistence type="predicted"/>
<dbReference type="SUPFAM" id="SSF53850">
    <property type="entry name" value="Periplasmic binding protein-like II"/>
    <property type="match status" value="1"/>
</dbReference>
<dbReference type="SMART" id="SM00062">
    <property type="entry name" value="PBPb"/>
    <property type="match status" value="1"/>
</dbReference>
<dbReference type="EMBL" id="LGUP01000051">
    <property type="protein sequence ID" value="KOG33509.1"/>
    <property type="molecule type" value="Genomic_DNA"/>
</dbReference>
<dbReference type="RefSeq" id="WP_033211191.1">
    <property type="nucleotide sequence ID" value="NZ_LGUP01000051.1"/>
</dbReference>
<evidence type="ECO:0000313" key="5">
    <source>
        <dbReference type="Proteomes" id="UP000037023"/>
    </source>
</evidence>
<evidence type="ECO:0000256" key="1">
    <source>
        <dbReference type="ARBA" id="ARBA00022729"/>
    </source>
</evidence>
<protein>
    <submittedName>
        <fullName evidence="4">ABC transporter substrate-binding protein</fullName>
    </submittedName>
</protein>
<name>A0A0L8L5Y1_STRVR</name>
<reference evidence="4 5" key="1">
    <citation type="submission" date="2015-06" db="EMBL/GenBank/DDBJ databases">
        <authorList>
            <person name="Hoefler B.C."/>
            <person name="Straight P.D."/>
        </authorList>
    </citation>
    <scope>NUCLEOTIDE SEQUENCE [LARGE SCALE GENOMIC DNA]</scope>
    <source>
        <strain evidence="4 5">NRRL 3427</strain>
    </source>
</reference>
<evidence type="ECO:0000313" key="4">
    <source>
        <dbReference type="EMBL" id="KOG33509.1"/>
    </source>
</evidence>
<dbReference type="InterPro" id="IPR001638">
    <property type="entry name" value="Solute-binding_3/MltF_N"/>
</dbReference>